<evidence type="ECO:0000256" key="1">
    <source>
        <dbReference type="SAM" id="MobiDB-lite"/>
    </source>
</evidence>
<comment type="caution">
    <text evidence="3">The sequence shown here is derived from an EMBL/GenBank/DDBJ whole genome shotgun (WGS) entry which is preliminary data.</text>
</comment>
<keyword evidence="2" id="KW-1133">Transmembrane helix</keyword>
<evidence type="ECO:0000313" key="3">
    <source>
        <dbReference type="EMBL" id="CAG8959609.1"/>
    </source>
</evidence>
<feature type="compositionally biased region" description="Basic residues" evidence="1">
    <location>
        <begin position="328"/>
        <end position="339"/>
    </location>
</feature>
<feature type="transmembrane region" description="Helical" evidence="2">
    <location>
        <begin position="148"/>
        <end position="170"/>
    </location>
</feature>
<dbReference type="EMBL" id="CAJVRL010000092">
    <property type="protein sequence ID" value="CAG8959609.1"/>
    <property type="molecule type" value="Genomic_DNA"/>
</dbReference>
<evidence type="ECO:0000313" key="4">
    <source>
        <dbReference type="Proteomes" id="UP000696280"/>
    </source>
</evidence>
<keyword evidence="4" id="KW-1185">Reference proteome</keyword>
<evidence type="ECO:0000256" key="2">
    <source>
        <dbReference type="SAM" id="Phobius"/>
    </source>
</evidence>
<reference evidence="3" key="1">
    <citation type="submission" date="2021-07" db="EMBL/GenBank/DDBJ databases">
        <authorList>
            <person name="Durling M."/>
        </authorList>
    </citation>
    <scope>NUCLEOTIDE SEQUENCE</scope>
</reference>
<dbReference type="OrthoDB" id="5342507at2759"/>
<feature type="region of interest" description="Disordered" evidence="1">
    <location>
        <begin position="1"/>
        <end position="87"/>
    </location>
</feature>
<dbReference type="Proteomes" id="UP000696280">
    <property type="component" value="Unassembled WGS sequence"/>
</dbReference>
<feature type="compositionally biased region" description="Low complexity" evidence="1">
    <location>
        <begin position="24"/>
        <end position="34"/>
    </location>
</feature>
<keyword evidence="2" id="KW-0472">Membrane</keyword>
<feature type="transmembrane region" description="Helical" evidence="2">
    <location>
        <begin position="279"/>
        <end position="304"/>
    </location>
</feature>
<gene>
    <name evidence="3" type="ORF">HYFRA_00001511</name>
</gene>
<protein>
    <recommendedName>
        <fullName evidence="5">MARVEL domain-containing protein</fullName>
    </recommendedName>
</protein>
<sequence length="408" mass="43780">MSDVHCPSILLPVDPSQPHPSPSPNSNSHQLQQPRPRPKLQPSERQKETSHSSSFSQQVTFLSQSDPSHTHTNAHIHTHSSSSETFLKPPTFLGIGGRKQSDAPSVPSINLNTPAVQLQPSQKQHYLAKFEPVVNMAKGTLFLKGLSFFLRLIQFGCTVVILAIFSYFLAVLANRDLPIATYIRAVEGIAGAGVLYTIVGLLLVCCLGGIAILSFIAMLLDVAFAGAFAYVAYATRGGRDCTGIVDTPLGGGDASGDNRVPDGSGGFTVLPSLRTACKLNTACFAVAIIAGVFFLLSIPLEVALIRHHKKEKAFGPSPMNNYTAGRSPSRKFWQRKPKHTAGDVEKPDALPMHTTPEDARMSYATESTAVTDRYGNPVAPSSMGTGWQTTTTTHVPANSGYNRPAANF</sequence>
<organism evidence="3 4">
    <name type="scientific">Hymenoscyphus fraxineus</name>
    <dbReference type="NCBI Taxonomy" id="746836"/>
    <lineage>
        <taxon>Eukaryota</taxon>
        <taxon>Fungi</taxon>
        <taxon>Dikarya</taxon>
        <taxon>Ascomycota</taxon>
        <taxon>Pezizomycotina</taxon>
        <taxon>Leotiomycetes</taxon>
        <taxon>Helotiales</taxon>
        <taxon>Helotiaceae</taxon>
        <taxon>Hymenoscyphus</taxon>
    </lineage>
</organism>
<feature type="transmembrane region" description="Helical" evidence="2">
    <location>
        <begin position="211"/>
        <end position="233"/>
    </location>
</feature>
<feature type="region of interest" description="Disordered" evidence="1">
    <location>
        <begin position="316"/>
        <end position="355"/>
    </location>
</feature>
<proteinExistence type="predicted"/>
<dbReference type="AlphaFoldDB" id="A0A9N9L514"/>
<name>A0A9N9L514_9HELO</name>
<evidence type="ECO:0008006" key="5">
    <source>
        <dbReference type="Google" id="ProtNLM"/>
    </source>
</evidence>
<feature type="transmembrane region" description="Helical" evidence="2">
    <location>
        <begin position="182"/>
        <end position="204"/>
    </location>
</feature>
<keyword evidence="2" id="KW-0812">Transmembrane</keyword>
<feature type="compositionally biased region" description="Polar residues" evidence="1">
    <location>
        <begin position="51"/>
        <end position="71"/>
    </location>
</feature>
<accession>A0A9N9L514</accession>